<sequence length="75" mass="8577">MQVAPYNGPTPDLRRAGPAPDPHWTCIGPFPSFRFDDVLVGLKEVFGVNRYFVVAWICYSLINFQFARRALLYVV</sequence>
<comment type="caution">
    <text evidence="2">The sequence shown here is derived from an EMBL/GenBank/DDBJ whole genome shotgun (WGS) entry which is preliminary data.</text>
</comment>
<dbReference type="Proteomes" id="UP001162640">
    <property type="component" value="Unassembled WGS sequence"/>
</dbReference>
<gene>
    <name evidence="2" type="ORF">TL16_g00855</name>
</gene>
<dbReference type="AlphaFoldDB" id="A0A9W7DPQ4"/>
<accession>A0A9W7DPQ4</accession>
<feature type="region of interest" description="Disordered" evidence="1">
    <location>
        <begin position="1"/>
        <end position="20"/>
    </location>
</feature>
<protein>
    <submittedName>
        <fullName evidence="2">Uncharacterized protein</fullName>
    </submittedName>
</protein>
<reference evidence="3" key="1">
    <citation type="journal article" date="2023" name="Commun. Biol.">
        <title>Genome analysis of Parmales, the sister group of diatoms, reveals the evolutionary specialization of diatoms from phago-mixotrophs to photoautotrophs.</title>
        <authorList>
            <person name="Ban H."/>
            <person name="Sato S."/>
            <person name="Yoshikawa S."/>
            <person name="Yamada K."/>
            <person name="Nakamura Y."/>
            <person name="Ichinomiya M."/>
            <person name="Sato N."/>
            <person name="Blanc-Mathieu R."/>
            <person name="Endo H."/>
            <person name="Kuwata A."/>
            <person name="Ogata H."/>
        </authorList>
    </citation>
    <scope>NUCLEOTIDE SEQUENCE [LARGE SCALE GENOMIC DNA]</scope>
</reference>
<organism evidence="2 3">
    <name type="scientific">Triparma laevis f. inornata</name>
    <dbReference type="NCBI Taxonomy" id="1714386"/>
    <lineage>
        <taxon>Eukaryota</taxon>
        <taxon>Sar</taxon>
        <taxon>Stramenopiles</taxon>
        <taxon>Ochrophyta</taxon>
        <taxon>Bolidophyceae</taxon>
        <taxon>Parmales</taxon>
        <taxon>Triparmaceae</taxon>
        <taxon>Triparma</taxon>
    </lineage>
</organism>
<evidence type="ECO:0000256" key="1">
    <source>
        <dbReference type="SAM" id="MobiDB-lite"/>
    </source>
</evidence>
<evidence type="ECO:0000313" key="2">
    <source>
        <dbReference type="EMBL" id="GMH50748.1"/>
    </source>
</evidence>
<evidence type="ECO:0000313" key="3">
    <source>
        <dbReference type="Proteomes" id="UP001162640"/>
    </source>
</evidence>
<name>A0A9W7DPQ4_9STRA</name>
<dbReference type="EMBL" id="BLQM01000017">
    <property type="protein sequence ID" value="GMH50748.1"/>
    <property type="molecule type" value="Genomic_DNA"/>
</dbReference>
<proteinExistence type="predicted"/>